<evidence type="ECO:0008006" key="4">
    <source>
        <dbReference type="Google" id="ProtNLM"/>
    </source>
</evidence>
<keyword evidence="1" id="KW-0732">Signal</keyword>
<sequence>MPRSLAGLVVLLVSTVPALAGAGPSAAQLQALEAALNGTGELRGAMEDGPGLDVTLVELRRRSVLRQFPDARWQLTTGKPLRDGRSTVQLQVTGSRQEGPTRYRLDGQQQLVLSSSGGPGGRINGQIVIREQTLMRSGEADLPVSLLIPDAVLTGQRYDVDALFDEPLEGAIAAGGLVALTGQQVNALESPELQLGALGGGGLFKSVQAPFTPGSQTWAILLVHPKGIVSATKRVLVVADKTQLDP</sequence>
<proteinExistence type="predicted"/>
<gene>
    <name evidence="2" type="ORF">C7K55_11595</name>
</gene>
<dbReference type="EMBL" id="PXXO01000015">
    <property type="protein sequence ID" value="PSJ04165.1"/>
    <property type="molecule type" value="Genomic_DNA"/>
</dbReference>
<evidence type="ECO:0000313" key="3">
    <source>
        <dbReference type="Proteomes" id="UP000243002"/>
    </source>
</evidence>
<keyword evidence="3" id="KW-1185">Reference proteome</keyword>
<dbReference type="OrthoDB" id="507769at2"/>
<comment type="caution">
    <text evidence="2">The sequence shown here is derived from an EMBL/GenBank/DDBJ whole genome shotgun (WGS) entry which is preliminary data.</text>
</comment>
<organism evidence="2 3">
    <name type="scientific">Cyanobium usitatum str. Tous</name>
    <dbReference type="NCBI Taxonomy" id="2116684"/>
    <lineage>
        <taxon>Bacteria</taxon>
        <taxon>Bacillati</taxon>
        <taxon>Cyanobacteriota</taxon>
        <taxon>Cyanophyceae</taxon>
        <taxon>Synechococcales</taxon>
        <taxon>Prochlorococcaceae</taxon>
        <taxon>Cyanobium</taxon>
    </lineage>
</organism>
<dbReference type="Proteomes" id="UP000243002">
    <property type="component" value="Unassembled WGS sequence"/>
</dbReference>
<feature type="chain" id="PRO_5015110340" description="DUF2993 domain-containing protein" evidence="1">
    <location>
        <begin position="21"/>
        <end position="246"/>
    </location>
</feature>
<name>A0A2P7MSN2_9CYAN</name>
<protein>
    <recommendedName>
        <fullName evidence="4">DUF2993 domain-containing protein</fullName>
    </recommendedName>
</protein>
<evidence type="ECO:0000256" key="1">
    <source>
        <dbReference type="SAM" id="SignalP"/>
    </source>
</evidence>
<feature type="signal peptide" evidence="1">
    <location>
        <begin position="1"/>
        <end position="20"/>
    </location>
</feature>
<reference evidence="2 3" key="1">
    <citation type="journal article" date="2018" name="Environ. Microbiol.">
        <title>Ecological and genomic features of two widespread freshwater picocyanobacteria.</title>
        <authorList>
            <person name="Cabello-Yeves P.J."/>
            <person name="Picazo A."/>
            <person name="Camacho A."/>
            <person name="Callieri C."/>
            <person name="Rosselli R."/>
            <person name="Roda-Garcia J.J."/>
            <person name="Coutinho F.H."/>
            <person name="Rodriguez-Valera F."/>
        </authorList>
    </citation>
    <scope>NUCLEOTIDE SEQUENCE [LARGE SCALE GENOMIC DNA]</scope>
    <source>
        <strain evidence="2 3">Tous</strain>
    </source>
</reference>
<evidence type="ECO:0000313" key="2">
    <source>
        <dbReference type="EMBL" id="PSJ04165.1"/>
    </source>
</evidence>
<accession>A0A2P7MSN2</accession>
<dbReference type="AlphaFoldDB" id="A0A2P7MSN2"/>